<dbReference type="InterPro" id="IPR005467">
    <property type="entry name" value="His_kinase_dom"/>
</dbReference>
<dbReference type="PROSITE" id="PS51257">
    <property type="entry name" value="PROKAR_LIPOPROTEIN"/>
    <property type="match status" value="1"/>
</dbReference>
<dbReference type="SMART" id="SM00388">
    <property type="entry name" value="HisKA"/>
    <property type="match status" value="1"/>
</dbReference>
<dbReference type="InterPro" id="IPR036890">
    <property type="entry name" value="HATPase_C_sf"/>
</dbReference>
<evidence type="ECO:0000256" key="7">
    <source>
        <dbReference type="ARBA" id="ARBA00022729"/>
    </source>
</evidence>
<dbReference type="OrthoDB" id="9796305at2"/>
<comment type="function">
    <text evidence="14">Member of the two-component regulatory system BvgS/BvgA. Phosphorylates BvgA via a four-step phosphorelay in response to environmental signals.</text>
</comment>
<dbReference type="Gene3D" id="1.10.287.130">
    <property type="match status" value="1"/>
</dbReference>
<reference evidence="20 21" key="1">
    <citation type="submission" date="2015-11" db="EMBL/GenBank/DDBJ databases">
        <title>Expanding the genomic diversity of Burkholderia species for the development of highly accurate diagnostics.</title>
        <authorList>
            <person name="Sahl J."/>
            <person name="Keim P."/>
            <person name="Wagner D."/>
        </authorList>
    </citation>
    <scope>NUCLEOTIDE SEQUENCE [LARGE SCALE GENOMIC DNA]</scope>
    <source>
        <strain evidence="20 21">MSMB368WGS</strain>
    </source>
</reference>
<feature type="domain" description="Response regulatory" evidence="19">
    <location>
        <begin position="587"/>
        <end position="705"/>
    </location>
</feature>
<feature type="chain" id="PRO_5007290731" description="Virulence sensor protein BvgS" evidence="17">
    <location>
        <begin position="21"/>
        <end position="815"/>
    </location>
</feature>
<dbReference type="Pfam" id="PF00512">
    <property type="entry name" value="HisKA"/>
    <property type="match status" value="1"/>
</dbReference>
<evidence type="ECO:0000256" key="9">
    <source>
        <dbReference type="ARBA" id="ARBA00022840"/>
    </source>
</evidence>
<dbReference type="InterPro" id="IPR011006">
    <property type="entry name" value="CheY-like_superfamily"/>
</dbReference>
<dbReference type="SMART" id="SM00387">
    <property type="entry name" value="HATPase_c"/>
    <property type="match status" value="1"/>
</dbReference>
<dbReference type="Pfam" id="PF02518">
    <property type="entry name" value="HATPase_c"/>
    <property type="match status" value="1"/>
</dbReference>
<dbReference type="Pfam" id="PF00497">
    <property type="entry name" value="SBP_bac_3"/>
    <property type="match status" value="1"/>
</dbReference>
<comment type="subcellular location">
    <subcellularLocation>
        <location evidence="2">Cell membrane</location>
        <topology evidence="2">Multi-pass membrane protein</topology>
    </subcellularLocation>
</comment>
<dbReference type="InterPro" id="IPR001789">
    <property type="entry name" value="Sig_transdc_resp-reg_receiver"/>
</dbReference>
<dbReference type="Pfam" id="PF00072">
    <property type="entry name" value="Response_reg"/>
    <property type="match status" value="1"/>
</dbReference>
<dbReference type="PROSITE" id="PS50109">
    <property type="entry name" value="HIS_KIN"/>
    <property type="match status" value="1"/>
</dbReference>
<dbReference type="InterPro" id="IPR004358">
    <property type="entry name" value="Sig_transdc_His_kin-like_C"/>
</dbReference>
<keyword evidence="10" id="KW-1133">Transmembrane helix</keyword>
<dbReference type="SUPFAM" id="SSF55874">
    <property type="entry name" value="ATPase domain of HSP90 chaperone/DNA topoisomerase II/histidine kinase"/>
    <property type="match status" value="1"/>
</dbReference>
<dbReference type="CDD" id="cd01007">
    <property type="entry name" value="PBP2_BvgS_HisK_like"/>
    <property type="match status" value="1"/>
</dbReference>
<dbReference type="PRINTS" id="PR00344">
    <property type="entry name" value="BCTRLSENSOR"/>
</dbReference>
<dbReference type="Proteomes" id="UP000062912">
    <property type="component" value="Unassembled WGS sequence"/>
</dbReference>
<dbReference type="FunFam" id="3.30.565.10:FF:000010">
    <property type="entry name" value="Sensor histidine kinase RcsC"/>
    <property type="match status" value="1"/>
</dbReference>
<evidence type="ECO:0000256" key="13">
    <source>
        <dbReference type="ARBA" id="ARBA00023136"/>
    </source>
</evidence>
<keyword evidence="4" id="KW-1003">Cell membrane</keyword>
<dbReference type="InterPro" id="IPR001638">
    <property type="entry name" value="Solute-binding_3/MltF_N"/>
</dbReference>
<dbReference type="CDD" id="cd17546">
    <property type="entry name" value="REC_hyHK_CKI1_RcsC-like"/>
    <property type="match status" value="1"/>
</dbReference>
<dbReference type="InterPro" id="IPR036641">
    <property type="entry name" value="HPT_dom_sf"/>
</dbReference>
<sequence>MASLLSRVPGLRCTITIVLACGPLVGACAPAHGAAPVFTPEERAWIARHPVVRVSFDHDWRPMEYVSNGRMQGVVAGYLAAVANMTGLRFELVPARTWTDDHRALVDDRIDLMPSLSAQTLPPSLEGRVLRTREYFISPTVLVGRTFDKHVSGLQDLDAQIVSIKRGDVDERMLHARFPHVRTLLRDTTEETLRDVKFGRADFALLCACSAQPFMQRQYAGELHASGPLADLAVILSMGVRRDDAILKSILDKSLDSISVGQASAIMRRWVKQTDYGSPTLAEIVRYRAKEVALSVLFVLALVAATIHAHVLRQRARRSEQDRSRFFAVLSHEIRTPLNALIGSVELLCQTTPSREQTDLLHIAGTASEALSALLNDILALSRLEAGEIRLCRTAADLAELARQTADVMRIRARDKGLALTITADDALPAALLIDAARVRQILYNLISNAIRFTEAGAIDVALSFAPPDAPSEPGTLTIAVSDTGIGIAPADQTVIFDAFRQVESGPGRRQGGTGLGLTICRMLAELMGGSIAIRSTPGVGSVFTVTLPARAAAASSDTASPGDVPALPCTSDHSAIEPPREQRRPMILVIDDHRTNLDVLDRQIRAMGCVPVLAETCAQALESFSTGRFDLVLMDLDLGDIDGFILTRRFRDLEAGTGTHTPIVSISASAEPDHHQRALASGMDGLLDKPIRADALRTVVSLWCDLAPHQPPAAPAPPDDATDLAAAYAALLQADLDVLEAARQRADRAAGLAILHRIKGAALTMGDTLTADACARLHACLGGDGASDDECRRAFASLRARCLASDGEARDATH</sequence>
<dbReference type="GO" id="GO:0005886">
    <property type="term" value="C:plasma membrane"/>
    <property type="evidence" value="ECO:0007669"/>
    <property type="project" value="UniProtKB-SubCell"/>
</dbReference>
<evidence type="ECO:0000256" key="1">
    <source>
        <dbReference type="ARBA" id="ARBA00000085"/>
    </source>
</evidence>
<dbReference type="GO" id="GO:0000155">
    <property type="term" value="F:phosphorelay sensor kinase activity"/>
    <property type="evidence" value="ECO:0007669"/>
    <property type="project" value="InterPro"/>
</dbReference>
<keyword evidence="6" id="KW-0812">Transmembrane</keyword>
<keyword evidence="9" id="KW-0067">ATP-binding</keyword>
<evidence type="ECO:0000256" key="12">
    <source>
        <dbReference type="ARBA" id="ARBA00023026"/>
    </source>
</evidence>
<dbReference type="SUPFAM" id="SSF47384">
    <property type="entry name" value="Homodimeric domain of signal transducing histidine kinase"/>
    <property type="match status" value="1"/>
</dbReference>
<evidence type="ECO:0000256" key="16">
    <source>
        <dbReference type="PROSITE-ProRule" id="PRU00169"/>
    </source>
</evidence>
<keyword evidence="12" id="KW-0843">Virulence</keyword>
<evidence type="ECO:0000256" key="5">
    <source>
        <dbReference type="ARBA" id="ARBA00022553"/>
    </source>
</evidence>
<dbReference type="SMART" id="SM00448">
    <property type="entry name" value="REC"/>
    <property type="match status" value="1"/>
</dbReference>
<feature type="signal peptide" evidence="17">
    <location>
        <begin position="1"/>
        <end position="20"/>
    </location>
</feature>
<dbReference type="Gene3D" id="3.30.565.10">
    <property type="entry name" value="Histidine kinase-like ATPase, C-terminal domain"/>
    <property type="match status" value="1"/>
</dbReference>
<dbReference type="CDD" id="cd16922">
    <property type="entry name" value="HATPase_EvgS-ArcB-TorS-like"/>
    <property type="match status" value="1"/>
</dbReference>
<dbReference type="SUPFAM" id="SSF53850">
    <property type="entry name" value="Periplasmic binding protein-like II"/>
    <property type="match status" value="1"/>
</dbReference>
<evidence type="ECO:0000256" key="2">
    <source>
        <dbReference type="ARBA" id="ARBA00004651"/>
    </source>
</evidence>
<dbReference type="SUPFAM" id="SSF47226">
    <property type="entry name" value="Histidine-containing phosphotransfer domain, HPT domain"/>
    <property type="match status" value="1"/>
</dbReference>
<dbReference type="RefSeq" id="WP_060243141.1">
    <property type="nucleotide sequence ID" value="NZ_LPJR01000041.1"/>
</dbReference>
<keyword evidence="8" id="KW-0547">Nucleotide-binding</keyword>
<evidence type="ECO:0000313" key="21">
    <source>
        <dbReference type="Proteomes" id="UP000062912"/>
    </source>
</evidence>
<evidence type="ECO:0000256" key="10">
    <source>
        <dbReference type="ARBA" id="ARBA00022989"/>
    </source>
</evidence>
<dbReference type="CDD" id="cd00082">
    <property type="entry name" value="HisKA"/>
    <property type="match status" value="1"/>
</dbReference>
<dbReference type="InterPro" id="IPR036097">
    <property type="entry name" value="HisK_dim/P_sf"/>
</dbReference>
<name>A0A132EFM6_9BURK</name>
<evidence type="ECO:0000256" key="14">
    <source>
        <dbReference type="ARBA" id="ARBA00058004"/>
    </source>
</evidence>
<protein>
    <recommendedName>
        <fullName evidence="15">Virulence sensor protein BvgS</fullName>
        <ecNumber evidence="3">2.7.13.3</ecNumber>
    </recommendedName>
</protein>
<evidence type="ECO:0000259" key="19">
    <source>
        <dbReference type="PROSITE" id="PS50110"/>
    </source>
</evidence>
<evidence type="ECO:0000256" key="11">
    <source>
        <dbReference type="ARBA" id="ARBA00023012"/>
    </source>
</evidence>
<feature type="domain" description="Histidine kinase" evidence="18">
    <location>
        <begin position="329"/>
        <end position="552"/>
    </location>
</feature>
<evidence type="ECO:0000313" key="20">
    <source>
        <dbReference type="EMBL" id="KWF27197.1"/>
    </source>
</evidence>
<dbReference type="AlphaFoldDB" id="A0A132EFM6"/>
<comment type="caution">
    <text evidence="20">The sequence shown here is derived from an EMBL/GenBank/DDBJ whole genome shotgun (WGS) entry which is preliminary data.</text>
</comment>
<dbReference type="SUPFAM" id="SSF52172">
    <property type="entry name" value="CheY-like"/>
    <property type="match status" value="1"/>
</dbReference>
<evidence type="ECO:0000256" key="8">
    <source>
        <dbReference type="ARBA" id="ARBA00022741"/>
    </source>
</evidence>
<keyword evidence="7 17" id="KW-0732">Signal</keyword>
<organism evidence="20 21">
    <name type="scientific">Burkholderia pseudomultivorans</name>
    <dbReference type="NCBI Taxonomy" id="1207504"/>
    <lineage>
        <taxon>Bacteria</taxon>
        <taxon>Pseudomonadati</taxon>
        <taxon>Pseudomonadota</taxon>
        <taxon>Betaproteobacteria</taxon>
        <taxon>Burkholderiales</taxon>
        <taxon>Burkholderiaceae</taxon>
        <taxon>Burkholderia</taxon>
        <taxon>Burkholderia cepacia complex</taxon>
    </lineage>
</organism>
<accession>A0A132EFM6</accession>
<comment type="catalytic activity">
    <reaction evidence="1">
        <text>ATP + protein L-histidine = ADP + protein N-phospho-L-histidine.</text>
        <dbReference type="EC" id="2.7.13.3"/>
    </reaction>
</comment>
<dbReference type="SMART" id="SM00062">
    <property type="entry name" value="PBPb"/>
    <property type="match status" value="1"/>
</dbReference>
<dbReference type="EC" id="2.7.13.3" evidence="3"/>
<keyword evidence="5 16" id="KW-0597">Phosphoprotein</keyword>
<dbReference type="GO" id="GO:0005524">
    <property type="term" value="F:ATP binding"/>
    <property type="evidence" value="ECO:0007669"/>
    <property type="project" value="UniProtKB-KW"/>
</dbReference>
<feature type="modified residue" description="4-aspartylphosphate" evidence="16">
    <location>
        <position position="636"/>
    </location>
</feature>
<gene>
    <name evidence="20" type="ORF">WT56_19410</name>
</gene>
<proteinExistence type="predicted"/>
<dbReference type="PANTHER" id="PTHR45339">
    <property type="entry name" value="HYBRID SIGNAL TRANSDUCTION HISTIDINE KINASE J"/>
    <property type="match status" value="1"/>
</dbReference>
<dbReference type="EMBL" id="LPJR01000041">
    <property type="protein sequence ID" value="KWF27197.1"/>
    <property type="molecule type" value="Genomic_DNA"/>
</dbReference>
<keyword evidence="11" id="KW-0902">Two-component regulatory system</keyword>
<keyword evidence="13" id="KW-0472">Membrane</keyword>
<evidence type="ECO:0000256" key="3">
    <source>
        <dbReference type="ARBA" id="ARBA00012438"/>
    </source>
</evidence>
<dbReference type="InterPro" id="IPR003661">
    <property type="entry name" value="HisK_dim/P_dom"/>
</dbReference>
<evidence type="ECO:0000256" key="15">
    <source>
        <dbReference type="ARBA" id="ARBA00070152"/>
    </source>
</evidence>
<evidence type="ECO:0000259" key="18">
    <source>
        <dbReference type="PROSITE" id="PS50109"/>
    </source>
</evidence>
<dbReference type="Gene3D" id="3.40.50.2300">
    <property type="match status" value="1"/>
</dbReference>
<dbReference type="Gene3D" id="3.40.190.10">
    <property type="entry name" value="Periplasmic binding protein-like II"/>
    <property type="match status" value="2"/>
</dbReference>
<evidence type="ECO:0000256" key="17">
    <source>
        <dbReference type="SAM" id="SignalP"/>
    </source>
</evidence>
<dbReference type="PANTHER" id="PTHR45339:SF1">
    <property type="entry name" value="HYBRID SIGNAL TRANSDUCTION HISTIDINE KINASE J"/>
    <property type="match status" value="1"/>
</dbReference>
<evidence type="ECO:0000256" key="4">
    <source>
        <dbReference type="ARBA" id="ARBA00022475"/>
    </source>
</evidence>
<dbReference type="PROSITE" id="PS50110">
    <property type="entry name" value="RESPONSE_REGULATORY"/>
    <property type="match status" value="1"/>
</dbReference>
<evidence type="ECO:0000256" key="6">
    <source>
        <dbReference type="ARBA" id="ARBA00022692"/>
    </source>
</evidence>
<dbReference type="InterPro" id="IPR003594">
    <property type="entry name" value="HATPase_dom"/>
</dbReference>